<dbReference type="Proteomes" id="UP000217790">
    <property type="component" value="Unassembled WGS sequence"/>
</dbReference>
<dbReference type="InParanoid" id="A0A2H3CDS8"/>
<gene>
    <name evidence="1" type="ORF">ARMGADRAFT_1146534</name>
</gene>
<sequence length="186" mass="20830">TVQRQLPCSVSLKLCKTNITPSDTTVFAILPTMLLQFNVPRYEAQTATSDVQWYSILRSIHTTVASSLDHTVLVFISPLFHDKFHTLPSTNPPKLMAIVMFSRTPRLLAWGAGGLVKLPSSARCYQENLSLFHDASLANTRVNLLHVNIHIQYPALGSCKFQHNNCMKIQSPDDDNMSEARHLPTD</sequence>
<name>A0A2H3CDS8_ARMGA</name>
<keyword evidence="2" id="KW-1185">Reference proteome</keyword>
<evidence type="ECO:0000313" key="1">
    <source>
        <dbReference type="EMBL" id="PBK81215.1"/>
    </source>
</evidence>
<dbReference type="OrthoDB" id="10662886at2759"/>
<reference evidence="2" key="1">
    <citation type="journal article" date="2017" name="Nat. Ecol. Evol.">
        <title>Genome expansion and lineage-specific genetic innovations in the forest pathogenic fungi Armillaria.</title>
        <authorList>
            <person name="Sipos G."/>
            <person name="Prasanna A.N."/>
            <person name="Walter M.C."/>
            <person name="O'Connor E."/>
            <person name="Balint B."/>
            <person name="Krizsan K."/>
            <person name="Kiss B."/>
            <person name="Hess J."/>
            <person name="Varga T."/>
            <person name="Slot J."/>
            <person name="Riley R."/>
            <person name="Boka B."/>
            <person name="Rigling D."/>
            <person name="Barry K."/>
            <person name="Lee J."/>
            <person name="Mihaltcheva S."/>
            <person name="LaButti K."/>
            <person name="Lipzen A."/>
            <person name="Waldron R."/>
            <person name="Moloney N.M."/>
            <person name="Sperisen C."/>
            <person name="Kredics L."/>
            <person name="Vagvoelgyi C."/>
            <person name="Patrignani A."/>
            <person name="Fitzpatrick D."/>
            <person name="Nagy I."/>
            <person name="Doyle S."/>
            <person name="Anderson J.B."/>
            <person name="Grigoriev I.V."/>
            <person name="Gueldener U."/>
            <person name="Muensterkoetter M."/>
            <person name="Nagy L.G."/>
        </authorList>
    </citation>
    <scope>NUCLEOTIDE SEQUENCE [LARGE SCALE GENOMIC DNA]</scope>
    <source>
        <strain evidence="2">Ar21-2</strain>
    </source>
</reference>
<proteinExistence type="predicted"/>
<dbReference type="AlphaFoldDB" id="A0A2H3CDS8"/>
<accession>A0A2H3CDS8</accession>
<evidence type="ECO:0000313" key="2">
    <source>
        <dbReference type="Proteomes" id="UP000217790"/>
    </source>
</evidence>
<organism evidence="1 2">
    <name type="scientific">Armillaria gallica</name>
    <name type="common">Bulbous honey fungus</name>
    <name type="synonym">Armillaria bulbosa</name>
    <dbReference type="NCBI Taxonomy" id="47427"/>
    <lineage>
        <taxon>Eukaryota</taxon>
        <taxon>Fungi</taxon>
        <taxon>Dikarya</taxon>
        <taxon>Basidiomycota</taxon>
        <taxon>Agaricomycotina</taxon>
        <taxon>Agaricomycetes</taxon>
        <taxon>Agaricomycetidae</taxon>
        <taxon>Agaricales</taxon>
        <taxon>Marasmiineae</taxon>
        <taxon>Physalacriaceae</taxon>
        <taxon>Armillaria</taxon>
    </lineage>
</organism>
<dbReference type="EMBL" id="KZ293733">
    <property type="protein sequence ID" value="PBK81215.1"/>
    <property type="molecule type" value="Genomic_DNA"/>
</dbReference>
<feature type="non-terminal residue" evidence="1">
    <location>
        <position position="1"/>
    </location>
</feature>
<protein>
    <submittedName>
        <fullName evidence="1">Uncharacterized protein</fullName>
    </submittedName>
</protein>